<evidence type="ECO:0000313" key="5">
    <source>
        <dbReference type="EMBL" id="AEE16430.1"/>
    </source>
</evidence>
<evidence type="ECO:0000259" key="4">
    <source>
        <dbReference type="PROSITE" id="PS50893"/>
    </source>
</evidence>
<keyword evidence="1" id="KW-0813">Transport</keyword>
<dbReference type="RefSeq" id="WP_013758149.1">
    <property type="nucleotide sequence ID" value="NC_015500.1"/>
</dbReference>
<evidence type="ECO:0000313" key="6">
    <source>
        <dbReference type="Proteomes" id="UP000006546"/>
    </source>
</evidence>
<feature type="domain" description="ABC transporter" evidence="4">
    <location>
        <begin position="10"/>
        <end position="239"/>
    </location>
</feature>
<dbReference type="GO" id="GO:0022857">
    <property type="term" value="F:transmembrane transporter activity"/>
    <property type="evidence" value="ECO:0007669"/>
    <property type="project" value="TreeGrafter"/>
</dbReference>
<dbReference type="EC" id="3.6.3.28" evidence="5"/>
<dbReference type="EMBL" id="CP002696">
    <property type="protein sequence ID" value="AEE16430.1"/>
    <property type="molecule type" value="Genomic_DNA"/>
</dbReference>
<evidence type="ECO:0000256" key="3">
    <source>
        <dbReference type="ARBA" id="ARBA00022840"/>
    </source>
</evidence>
<dbReference type="SUPFAM" id="SSF52540">
    <property type="entry name" value="P-loop containing nucleoside triphosphate hydrolases"/>
    <property type="match status" value="1"/>
</dbReference>
<evidence type="ECO:0000256" key="2">
    <source>
        <dbReference type="ARBA" id="ARBA00022741"/>
    </source>
</evidence>
<protein>
    <submittedName>
        <fullName evidence="5">Phosphonate-transporting ATPase</fullName>
        <ecNumber evidence="5">3.6.3.28</ecNumber>
    </submittedName>
</protein>
<keyword evidence="6" id="KW-1185">Reference proteome</keyword>
<organism evidence="5 6">
    <name type="scientific">Treponema brennaborense (strain DSM 12168 / CIP 105900 / DD5/3)</name>
    <dbReference type="NCBI Taxonomy" id="906968"/>
    <lineage>
        <taxon>Bacteria</taxon>
        <taxon>Pseudomonadati</taxon>
        <taxon>Spirochaetota</taxon>
        <taxon>Spirochaetia</taxon>
        <taxon>Spirochaetales</taxon>
        <taxon>Treponemataceae</taxon>
        <taxon>Treponema</taxon>
    </lineage>
</organism>
<dbReference type="InterPro" id="IPR017911">
    <property type="entry name" value="MacB-like_ATP-bd"/>
</dbReference>
<dbReference type="InterPro" id="IPR003439">
    <property type="entry name" value="ABC_transporter-like_ATP-bd"/>
</dbReference>
<accession>F4LJV0</accession>
<dbReference type="GO" id="GO:0005524">
    <property type="term" value="F:ATP binding"/>
    <property type="evidence" value="ECO:0007669"/>
    <property type="project" value="UniProtKB-KW"/>
</dbReference>
<dbReference type="GO" id="GO:0005886">
    <property type="term" value="C:plasma membrane"/>
    <property type="evidence" value="ECO:0007669"/>
    <property type="project" value="TreeGrafter"/>
</dbReference>
<evidence type="ECO:0000256" key="1">
    <source>
        <dbReference type="ARBA" id="ARBA00022448"/>
    </source>
</evidence>
<proteinExistence type="predicted"/>
<dbReference type="STRING" id="906968.Trebr_0994"/>
<dbReference type="Gene3D" id="3.40.50.300">
    <property type="entry name" value="P-loop containing nucleotide triphosphate hydrolases"/>
    <property type="match status" value="1"/>
</dbReference>
<dbReference type="Pfam" id="PF00005">
    <property type="entry name" value="ABC_tran"/>
    <property type="match status" value="1"/>
</dbReference>
<dbReference type="Proteomes" id="UP000006546">
    <property type="component" value="Chromosome"/>
</dbReference>
<dbReference type="PROSITE" id="PS50893">
    <property type="entry name" value="ABC_TRANSPORTER_2"/>
    <property type="match status" value="1"/>
</dbReference>
<dbReference type="InterPro" id="IPR017871">
    <property type="entry name" value="ABC_transporter-like_CS"/>
</dbReference>
<keyword evidence="5" id="KW-0378">Hydrolase</keyword>
<dbReference type="InterPro" id="IPR003593">
    <property type="entry name" value="AAA+_ATPase"/>
</dbReference>
<dbReference type="SMART" id="SM00382">
    <property type="entry name" value="AAA"/>
    <property type="match status" value="1"/>
</dbReference>
<dbReference type="GO" id="GO:0016887">
    <property type="term" value="F:ATP hydrolysis activity"/>
    <property type="evidence" value="ECO:0007669"/>
    <property type="project" value="InterPro"/>
</dbReference>
<dbReference type="PANTHER" id="PTHR24220">
    <property type="entry name" value="IMPORT ATP-BINDING PROTEIN"/>
    <property type="match status" value="1"/>
</dbReference>
<keyword evidence="2" id="KW-0547">Nucleotide-binding</keyword>
<dbReference type="AlphaFoldDB" id="F4LJV0"/>
<dbReference type="InterPro" id="IPR027417">
    <property type="entry name" value="P-loop_NTPase"/>
</dbReference>
<dbReference type="InterPro" id="IPR015854">
    <property type="entry name" value="ABC_transpr_LolD-like"/>
</dbReference>
<keyword evidence="3" id="KW-0067">ATP-binding</keyword>
<dbReference type="eggNOG" id="COG1136">
    <property type="taxonomic scope" value="Bacteria"/>
</dbReference>
<dbReference type="OrthoDB" id="9805538at2"/>
<dbReference type="KEGG" id="tbe:Trebr_0994"/>
<gene>
    <name evidence="5" type="ordered locus">Trebr_0994</name>
</gene>
<reference evidence="6" key="1">
    <citation type="submission" date="2011-04" db="EMBL/GenBank/DDBJ databases">
        <title>The complete genome of Treponema brennaborense DSM 12168.</title>
        <authorList>
            <person name="Lucas S."/>
            <person name="Han J."/>
            <person name="Lapidus A."/>
            <person name="Bruce D."/>
            <person name="Goodwin L."/>
            <person name="Pitluck S."/>
            <person name="Peters L."/>
            <person name="Kyrpides N."/>
            <person name="Mavromatis K."/>
            <person name="Ivanova N."/>
            <person name="Mikhailova N."/>
            <person name="Pagani I."/>
            <person name="Teshima H."/>
            <person name="Detter J.C."/>
            <person name="Tapia R."/>
            <person name="Han C."/>
            <person name="Land M."/>
            <person name="Hauser L."/>
            <person name="Markowitz V."/>
            <person name="Cheng J.-F."/>
            <person name="Hugenholtz P."/>
            <person name="Woyke T."/>
            <person name="Wu D."/>
            <person name="Gronow S."/>
            <person name="Wellnitz S."/>
            <person name="Brambilla E."/>
            <person name="Klenk H.-P."/>
            <person name="Eisen J.A."/>
        </authorList>
    </citation>
    <scope>NUCLEOTIDE SEQUENCE [LARGE SCALE GENOMIC DNA]</scope>
    <source>
        <strain evidence="6">DSM 12168 / CIP 105900 / DD5/3</strain>
    </source>
</reference>
<dbReference type="HOGENOM" id="CLU_000604_1_22_12"/>
<name>F4LJV0_TREBD</name>
<dbReference type="CDD" id="cd03255">
    <property type="entry name" value="ABC_MJ0796_LolCDE_FtsE"/>
    <property type="match status" value="1"/>
</dbReference>
<sequence>MSDESDQNVIVVTDLEKTYASGAEQLTIIKSLNMRVPCGTKAVIVGESGSGKSTLLNIIGGLDLPTSGTVRVGPYRVSSLGEDELAAYRSKFVGLIFQFHYLLKDFTALENVFLPAYMSGVPKKAAEEKARQLLCDVGLEHRLTHLPSQLSGGERQRVAVARSLVQDPELVLADEPTGNLDPANAAAIGELLFSLTDRYKKTLVLVTHDRELARGGDILYTISAGKLAEVSALSGNSAV</sequence>
<dbReference type="PROSITE" id="PS00211">
    <property type="entry name" value="ABC_TRANSPORTER_1"/>
    <property type="match status" value="1"/>
</dbReference>